<dbReference type="Pfam" id="PF01381">
    <property type="entry name" value="HTH_3"/>
    <property type="match status" value="1"/>
</dbReference>
<protein>
    <recommendedName>
        <fullName evidence="4">HTH cro/C1-type domain-containing protein</fullName>
    </recommendedName>
</protein>
<evidence type="ECO:0000256" key="1">
    <source>
        <dbReference type="ARBA" id="ARBA00023015"/>
    </source>
</evidence>
<dbReference type="SMART" id="SM00530">
    <property type="entry name" value="HTH_XRE"/>
    <property type="match status" value="1"/>
</dbReference>
<dbReference type="RefSeq" id="WP_065853246.1">
    <property type="nucleotide sequence ID" value="NZ_LYPC01000020.1"/>
</dbReference>
<keyword evidence="2" id="KW-0238">DNA-binding</keyword>
<evidence type="ECO:0000256" key="3">
    <source>
        <dbReference type="ARBA" id="ARBA00023163"/>
    </source>
</evidence>
<keyword evidence="3" id="KW-0804">Transcription</keyword>
<dbReference type="Gene3D" id="1.10.260.40">
    <property type="entry name" value="lambda repressor-like DNA-binding domains"/>
    <property type="match status" value="1"/>
</dbReference>
<dbReference type="InterPro" id="IPR050807">
    <property type="entry name" value="TransReg_Diox_bact_type"/>
</dbReference>
<feature type="domain" description="HTH cro/C1-type" evidence="4">
    <location>
        <begin position="14"/>
        <end position="68"/>
    </location>
</feature>
<reference evidence="6" key="1">
    <citation type="submission" date="2016-05" db="EMBL/GenBank/DDBJ databases">
        <title>Paenibacillus oryzae. sp. nov., isolated from the rice root.</title>
        <authorList>
            <person name="Zhang J."/>
            <person name="Zhang X."/>
        </authorList>
    </citation>
    <scope>NUCLEOTIDE SEQUENCE [LARGE SCALE GENOMIC DNA]</scope>
    <source>
        <strain evidence="6">KCTC13222</strain>
    </source>
</reference>
<dbReference type="STRING" id="512399.A8709_26655"/>
<sequence>MKDNSILPMVGKRIRQIRKLKGFTQEELGEKCGFHFSYIGGVERAEKNISLINVQKLADALEDSVQEFFLMKDHLLVKFRSVKTL</sequence>
<keyword evidence="1" id="KW-0805">Transcription regulation</keyword>
<dbReference type="EMBL" id="LYPC01000020">
    <property type="protein sequence ID" value="OCT14394.1"/>
    <property type="molecule type" value="Genomic_DNA"/>
</dbReference>
<dbReference type="OrthoDB" id="9814553at2"/>
<dbReference type="PANTHER" id="PTHR46797">
    <property type="entry name" value="HTH-TYPE TRANSCRIPTIONAL REGULATOR"/>
    <property type="match status" value="1"/>
</dbReference>
<evidence type="ECO:0000259" key="4">
    <source>
        <dbReference type="PROSITE" id="PS50943"/>
    </source>
</evidence>
<dbReference type="GO" id="GO:0003700">
    <property type="term" value="F:DNA-binding transcription factor activity"/>
    <property type="evidence" value="ECO:0007669"/>
    <property type="project" value="TreeGrafter"/>
</dbReference>
<evidence type="ECO:0000313" key="5">
    <source>
        <dbReference type="EMBL" id="OCT14394.1"/>
    </source>
</evidence>
<dbReference type="PROSITE" id="PS50943">
    <property type="entry name" value="HTH_CROC1"/>
    <property type="match status" value="1"/>
</dbReference>
<dbReference type="CDD" id="cd00093">
    <property type="entry name" value="HTH_XRE"/>
    <property type="match status" value="1"/>
</dbReference>
<dbReference type="InterPro" id="IPR010982">
    <property type="entry name" value="Lambda_DNA-bd_dom_sf"/>
</dbReference>
<keyword evidence="6" id="KW-1185">Reference proteome</keyword>
<dbReference type="AlphaFoldDB" id="A0A1C1A1K6"/>
<organism evidence="5 6">
    <name type="scientific">Paenibacillus pectinilyticus</name>
    <dbReference type="NCBI Taxonomy" id="512399"/>
    <lineage>
        <taxon>Bacteria</taxon>
        <taxon>Bacillati</taxon>
        <taxon>Bacillota</taxon>
        <taxon>Bacilli</taxon>
        <taxon>Bacillales</taxon>
        <taxon>Paenibacillaceae</taxon>
        <taxon>Paenibacillus</taxon>
    </lineage>
</organism>
<gene>
    <name evidence="5" type="ORF">A8709_26655</name>
</gene>
<dbReference type="SUPFAM" id="SSF47413">
    <property type="entry name" value="lambda repressor-like DNA-binding domains"/>
    <property type="match status" value="1"/>
</dbReference>
<evidence type="ECO:0000256" key="2">
    <source>
        <dbReference type="ARBA" id="ARBA00023125"/>
    </source>
</evidence>
<evidence type="ECO:0000313" key="6">
    <source>
        <dbReference type="Proteomes" id="UP000093309"/>
    </source>
</evidence>
<dbReference type="PANTHER" id="PTHR46797:SF23">
    <property type="entry name" value="HTH-TYPE TRANSCRIPTIONAL REGULATOR SUTR"/>
    <property type="match status" value="1"/>
</dbReference>
<dbReference type="GO" id="GO:0005829">
    <property type="term" value="C:cytosol"/>
    <property type="evidence" value="ECO:0007669"/>
    <property type="project" value="TreeGrafter"/>
</dbReference>
<dbReference type="InterPro" id="IPR001387">
    <property type="entry name" value="Cro/C1-type_HTH"/>
</dbReference>
<proteinExistence type="predicted"/>
<comment type="caution">
    <text evidence="5">The sequence shown here is derived from an EMBL/GenBank/DDBJ whole genome shotgun (WGS) entry which is preliminary data.</text>
</comment>
<dbReference type="GO" id="GO:0003677">
    <property type="term" value="F:DNA binding"/>
    <property type="evidence" value="ECO:0007669"/>
    <property type="project" value="UniProtKB-KW"/>
</dbReference>
<name>A0A1C1A1K6_9BACL</name>
<dbReference type="Proteomes" id="UP000093309">
    <property type="component" value="Unassembled WGS sequence"/>
</dbReference>
<accession>A0A1C1A1K6</accession>